<name>A0A437QIP3_9GAMM</name>
<dbReference type="Pfam" id="PF07070">
    <property type="entry name" value="Spo0M"/>
    <property type="match status" value="1"/>
</dbReference>
<dbReference type="PANTHER" id="PTHR40053">
    <property type="entry name" value="SPORULATION-CONTROL PROTEIN SPO0M"/>
    <property type="match status" value="1"/>
</dbReference>
<evidence type="ECO:0000313" key="2">
    <source>
        <dbReference type="Proteomes" id="UP000283077"/>
    </source>
</evidence>
<accession>A0A437QIP3</accession>
<dbReference type="AlphaFoldDB" id="A0A437QIP3"/>
<reference evidence="1 2" key="1">
    <citation type="submission" date="2019-01" db="EMBL/GenBank/DDBJ databases">
        <authorList>
            <person name="Chen W.-M."/>
        </authorList>
    </citation>
    <scope>NUCLEOTIDE SEQUENCE [LARGE SCALE GENOMIC DNA]</scope>
    <source>
        <strain evidence="1 2">KYPC3</strain>
    </source>
</reference>
<sequence>MFKQLLASAGIGACKIDTQLQTNQCVPGGSLKGHIQIQGGAVAQQINGFDLALMTRVKVKADNGEFYQNFCLQRFRLAEAMLVEPGARHQLPFELRLIDELPVTHLPHHTVSKVWLTSEADIDMALDPTDNDLLRIDATPLMLNCIDAMLVLGYQLQKVDVEKGFLQVPGKRSKVGCYQEFEFRPRQWLSGVKEVELSFLPDGADMLLVVEVDRSFRGDSYRTLRLSPRSSSAEVQRALRTVLG</sequence>
<dbReference type="PANTHER" id="PTHR40053:SF1">
    <property type="entry name" value="SPORULATION-CONTROL PROTEIN SPO0M"/>
    <property type="match status" value="1"/>
</dbReference>
<dbReference type="EMBL" id="SACS01000018">
    <property type="protein sequence ID" value="RVU34417.1"/>
    <property type="molecule type" value="Genomic_DNA"/>
</dbReference>
<gene>
    <name evidence="1" type="ORF">EOE67_15325</name>
</gene>
<organism evidence="1 2">
    <name type="scientific">Rheinheimera riviphila</name>
    <dbReference type="NCBI Taxonomy" id="1834037"/>
    <lineage>
        <taxon>Bacteria</taxon>
        <taxon>Pseudomonadati</taxon>
        <taxon>Pseudomonadota</taxon>
        <taxon>Gammaproteobacteria</taxon>
        <taxon>Chromatiales</taxon>
        <taxon>Chromatiaceae</taxon>
        <taxon>Rheinheimera</taxon>
    </lineage>
</organism>
<comment type="caution">
    <text evidence="1">The sequence shown here is derived from an EMBL/GenBank/DDBJ whole genome shotgun (WGS) entry which is preliminary data.</text>
</comment>
<dbReference type="OrthoDB" id="2351239at2"/>
<proteinExistence type="predicted"/>
<dbReference type="Proteomes" id="UP000283077">
    <property type="component" value="Unassembled WGS sequence"/>
</dbReference>
<evidence type="ECO:0000313" key="1">
    <source>
        <dbReference type="EMBL" id="RVU34417.1"/>
    </source>
</evidence>
<protein>
    <submittedName>
        <fullName evidence="1">Sporulation protein</fullName>
    </submittedName>
</protein>
<dbReference type="InterPro" id="IPR009776">
    <property type="entry name" value="Spore_0_M"/>
</dbReference>
<dbReference type="RefSeq" id="WP_127700214.1">
    <property type="nucleotide sequence ID" value="NZ_SACS01000018.1"/>
</dbReference>
<keyword evidence="2" id="KW-1185">Reference proteome</keyword>